<dbReference type="RefSeq" id="WP_081926798.1">
    <property type="nucleotide sequence ID" value="NZ_JQKC01000007.1"/>
</dbReference>
<protein>
    <submittedName>
        <fullName evidence="1">Uncharacterized protein</fullName>
    </submittedName>
</protein>
<accession>A0A0L6JRB0</accession>
<reference evidence="2" key="1">
    <citation type="submission" date="2015-07" db="EMBL/GenBank/DDBJ databases">
        <title>Near-Complete Genome Sequence of the Cellulolytic Bacterium Bacteroides (Pseudobacteroides) cellulosolvens ATCC 35603.</title>
        <authorList>
            <person name="Dassa B."/>
            <person name="Utturkar S.M."/>
            <person name="Klingeman D.M."/>
            <person name="Hurt R.A."/>
            <person name="Keller M."/>
            <person name="Xu J."/>
            <person name="Reddy Y.H.K."/>
            <person name="Borovok I."/>
            <person name="Grinberg I.R."/>
            <person name="Lamed R."/>
            <person name="Zhivin O."/>
            <person name="Bayer E.A."/>
            <person name="Brown S.D."/>
        </authorList>
    </citation>
    <scope>NUCLEOTIDE SEQUENCE [LARGE SCALE GENOMIC DNA]</scope>
    <source>
        <strain evidence="2">DSM 2933</strain>
    </source>
</reference>
<dbReference type="Proteomes" id="UP000036923">
    <property type="component" value="Unassembled WGS sequence"/>
</dbReference>
<dbReference type="EMBL" id="LGTC01000001">
    <property type="protein sequence ID" value="KNY28318.1"/>
    <property type="molecule type" value="Genomic_DNA"/>
</dbReference>
<sequence>MEKPLSEWVDLILRFYSGMSSLEEIDKWVYESGDTDEVLGIDGYFDYEDYEFSKKYIRNHRDQMKQMLLTALKNICSVHYEKLDAETKVICDVILSNESEKMYKLKRVCIENKKISKLAMQMLSEGKLENALTNTEVIIKLFQREGIPIFEKVINFQEIYGGIWYKIGKGYYKGYHMNIFYFDSQILKYRFKYWSKDSGKYFFQCMDYHYAGDIGPCIDEDGKIYNFFMGTYKLRADSIEEFLEDESIKYYFVNMYPKWINSSITNKQFNDLQKNVDFIKIESSHYTDKYFEWWKDVTESIFIRIDLLSKYEYIGDIYCRDNNIIRSCLGISFSNNYLYP</sequence>
<dbReference type="AlphaFoldDB" id="A0A0L6JRB0"/>
<comment type="caution">
    <text evidence="1">The sequence shown here is derived from an EMBL/GenBank/DDBJ whole genome shotgun (WGS) entry which is preliminary data.</text>
</comment>
<name>A0A0L6JRB0_9FIRM</name>
<dbReference type="OrthoDB" id="2088239at2"/>
<keyword evidence="2" id="KW-1185">Reference proteome</keyword>
<gene>
    <name evidence="1" type="ORF">Bccel_3592</name>
</gene>
<evidence type="ECO:0000313" key="2">
    <source>
        <dbReference type="Proteomes" id="UP000036923"/>
    </source>
</evidence>
<evidence type="ECO:0000313" key="1">
    <source>
        <dbReference type="EMBL" id="KNY28318.1"/>
    </source>
</evidence>
<organism evidence="1 2">
    <name type="scientific">Pseudobacteroides cellulosolvens ATCC 35603 = DSM 2933</name>
    <dbReference type="NCBI Taxonomy" id="398512"/>
    <lineage>
        <taxon>Bacteria</taxon>
        <taxon>Bacillati</taxon>
        <taxon>Bacillota</taxon>
        <taxon>Clostridia</taxon>
        <taxon>Eubacteriales</taxon>
        <taxon>Oscillospiraceae</taxon>
        <taxon>Pseudobacteroides</taxon>
    </lineage>
</organism>
<proteinExistence type="predicted"/>
<dbReference type="eggNOG" id="ENOG5033S5T">
    <property type="taxonomic scope" value="Bacteria"/>
</dbReference>